<dbReference type="PANTHER" id="PTHR37745:SF1">
    <property type="entry name" value="EXPRESSED PROTEIN"/>
    <property type="match status" value="1"/>
</dbReference>
<sequence length="242" mass="26972">MAEEEGTAVFKLYAVHSGHEPSPLDGNARIMHRLVGHKGGVLMDQETVYGMGDEAENEDFGFLGKDGGDLQHSILQQMQEARNEIGLLEGQIGKVPHELLCSVSRELFDFVNKLRNVREYGSKSVGLLSDKPTSDDLLVGENDLADWGAHHHHHHHIYEDGKDAELIEEDEDSFGRTLGEVASWYLIRSDCRNEKHLLGESCKSEKPLECNEFDQKGIDCGNSKLTKPLRHDESIDTAGDPL</sequence>
<dbReference type="EMBL" id="JAJAGQ010000001">
    <property type="protein sequence ID" value="KAJ8573297.1"/>
    <property type="molecule type" value="Genomic_DNA"/>
</dbReference>
<accession>A0A9Q1N002</accession>
<protein>
    <submittedName>
        <fullName evidence="1">Uncharacterized protein</fullName>
    </submittedName>
</protein>
<organism evidence="1 2">
    <name type="scientific">Anisodus acutangulus</name>
    <dbReference type="NCBI Taxonomy" id="402998"/>
    <lineage>
        <taxon>Eukaryota</taxon>
        <taxon>Viridiplantae</taxon>
        <taxon>Streptophyta</taxon>
        <taxon>Embryophyta</taxon>
        <taxon>Tracheophyta</taxon>
        <taxon>Spermatophyta</taxon>
        <taxon>Magnoliopsida</taxon>
        <taxon>eudicotyledons</taxon>
        <taxon>Gunneridae</taxon>
        <taxon>Pentapetalae</taxon>
        <taxon>asterids</taxon>
        <taxon>lamiids</taxon>
        <taxon>Solanales</taxon>
        <taxon>Solanaceae</taxon>
        <taxon>Solanoideae</taxon>
        <taxon>Hyoscyameae</taxon>
        <taxon>Anisodus</taxon>
    </lineage>
</organism>
<dbReference type="PANTHER" id="PTHR37745">
    <property type="entry name" value="EXPRESSED PROTEIN"/>
    <property type="match status" value="1"/>
</dbReference>
<comment type="caution">
    <text evidence="1">The sequence shown here is derived from an EMBL/GenBank/DDBJ whole genome shotgun (WGS) entry which is preliminary data.</text>
</comment>
<dbReference type="Proteomes" id="UP001152561">
    <property type="component" value="Unassembled WGS sequence"/>
</dbReference>
<evidence type="ECO:0000313" key="1">
    <source>
        <dbReference type="EMBL" id="KAJ8573297.1"/>
    </source>
</evidence>
<dbReference type="OrthoDB" id="1893723at2759"/>
<name>A0A9Q1N002_9SOLA</name>
<keyword evidence="2" id="KW-1185">Reference proteome</keyword>
<gene>
    <name evidence="1" type="ORF">K7X08_009808</name>
</gene>
<reference evidence="2" key="1">
    <citation type="journal article" date="2023" name="Proc. Natl. Acad. Sci. U.S.A.">
        <title>Genomic and structural basis for evolution of tropane alkaloid biosynthesis.</title>
        <authorList>
            <person name="Wanga Y.-J."/>
            <person name="Taina T."/>
            <person name="Yua J.-Y."/>
            <person name="Lia J."/>
            <person name="Xua B."/>
            <person name="Chenc J."/>
            <person name="D'Auriad J.C."/>
            <person name="Huanga J.-P."/>
            <person name="Huanga S.-X."/>
        </authorList>
    </citation>
    <scope>NUCLEOTIDE SEQUENCE [LARGE SCALE GENOMIC DNA]</scope>
    <source>
        <strain evidence="2">cv. KIB-2019</strain>
    </source>
</reference>
<evidence type="ECO:0000313" key="2">
    <source>
        <dbReference type="Proteomes" id="UP001152561"/>
    </source>
</evidence>
<dbReference type="AlphaFoldDB" id="A0A9Q1N002"/>
<proteinExistence type="predicted"/>